<gene>
    <name evidence="2" type="ORF">NA57DRAFT_74670</name>
</gene>
<evidence type="ECO:0000313" key="3">
    <source>
        <dbReference type="Proteomes" id="UP000799772"/>
    </source>
</evidence>
<proteinExistence type="predicted"/>
<evidence type="ECO:0000313" key="2">
    <source>
        <dbReference type="EMBL" id="KAF2101079.1"/>
    </source>
</evidence>
<dbReference type="OrthoDB" id="4159781at2759"/>
<protein>
    <submittedName>
        <fullName evidence="2">Uncharacterized protein</fullName>
    </submittedName>
</protein>
<feature type="compositionally biased region" description="Basic residues" evidence="1">
    <location>
        <begin position="88"/>
        <end position="99"/>
    </location>
</feature>
<keyword evidence="3" id="KW-1185">Reference proteome</keyword>
<dbReference type="PANTHER" id="PTHR37540">
    <property type="entry name" value="TRANSCRIPTION FACTOR (ACR-2), PUTATIVE-RELATED-RELATED"/>
    <property type="match status" value="1"/>
</dbReference>
<dbReference type="Proteomes" id="UP000799772">
    <property type="component" value="Unassembled WGS sequence"/>
</dbReference>
<comment type="caution">
    <text evidence="2">The sequence shown here is derived from an EMBL/GenBank/DDBJ whole genome shotgun (WGS) entry which is preliminary data.</text>
</comment>
<reference evidence="2" key="1">
    <citation type="journal article" date="2020" name="Stud. Mycol.">
        <title>101 Dothideomycetes genomes: a test case for predicting lifestyles and emergence of pathogens.</title>
        <authorList>
            <person name="Haridas S."/>
            <person name="Albert R."/>
            <person name="Binder M."/>
            <person name="Bloem J."/>
            <person name="Labutti K."/>
            <person name="Salamov A."/>
            <person name="Andreopoulos B."/>
            <person name="Baker S."/>
            <person name="Barry K."/>
            <person name="Bills G."/>
            <person name="Bluhm B."/>
            <person name="Cannon C."/>
            <person name="Castanera R."/>
            <person name="Culley D."/>
            <person name="Daum C."/>
            <person name="Ezra D."/>
            <person name="Gonzalez J."/>
            <person name="Henrissat B."/>
            <person name="Kuo A."/>
            <person name="Liang C."/>
            <person name="Lipzen A."/>
            <person name="Lutzoni F."/>
            <person name="Magnuson J."/>
            <person name="Mondo S."/>
            <person name="Nolan M."/>
            <person name="Ohm R."/>
            <person name="Pangilinan J."/>
            <person name="Park H.-J."/>
            <person name="Ramirez L."/>
            <person name="Alfaro M."/>
            <person name="Sun H."/>
            <person name="Tritt A."/>
            <person name="Yoshinaga Y."/>
            <person name="Zwiers L.-H."/>
            <person name="Turgeon B."/>
            <person name="Goodwin S."/>
            <person name="Spatafora J."/>
            <person name="Crous P."/>
            <person name="Grigoriev I."/>
        </authorList>
    </citation>
    <scope>NUCLEOTIDE SEQUENCE</scope>
    <source>
        <strain evidence="2">CBS 133067</strain>
    </source>
</reference>
<feature type="region of interest" description="Disordered" evidence="1">
    <location>
        <begin position="1"/>
        <end position="111"/>
    </location>
</feature>
<sequence>MSGSIRIIPERNKSASTNDGSSSSPPSSSATATTPAKATANKNFTFLTITDPKQARDKKNKKSVRSHVMFDYAARQKSGAVESGEKSGRRKFAKPRQRGSKSSISGSSTAHDDEFASFDEVVNDLNRVRDLAQTLKSQRSNRSDDPAATLADAEDISRYYRTLMTLNKLGSKGDKPQDVLNQDDDTFEMVWKAGFVKPYMIRGLGNEVDPFFVLPQFRSPMIYMAELKMWCTRRFGTKAMAISWVPTLARSRFSYLASLTVGATDMDVANGLRGDSALTVAVKTEVIEMVNESIADPVTQFSDETLMSITLLLCSEVVTANEWILDIHENGVTKMLLHKGGLRNLGLQGELAVAIHITIVLMNVSREKQPHQLYKDFVPLKLRAVSTKRAIPENPVYCPRGDFFTVVRSKTCTEPMYEILCDTRDLTDLLFQRFLDVDCHDKPDDVIQREFLSTAETPCEFQAAADATLKRIEAIPPLRRDSGMPLSYTTWMFETVRIVSLIYVTAIAKGVPFSKAATMVDARCESIPNLSSGTLPTVLHALVTALTNSNTSEAWADMSGVLYWCVVVGAAAARKRTTEASWTDDDEWVRRYLVATGVRISILLCFEHAEPATVSLRRVNKVQELLEKRGKFLKMIGVGDTVEVSESVEAEDVLEATELWLH</sequence>
<dbReference type="PANTHER" id="PTHR37540:SF5">
    <property type="entry name" value="TRANSCRIPTION FACTOR DOMAIN-CONTAINING PROTEIN"/>
    <property type="match status" value="1"/>
</dbReference>
<feature type="compositionally biased region" description="Basic residues" evidence="1">
    <location>
        <begin position="56"/>
        <end position="65"/>
    </location>
</feature>
<name>A0A9P4MCW9_9PEZI</name>
<accession>A0A9P4MCW9</accession>
<dbReference type="EMBL" id="ML978124">
    <property type="protein sequence ID" value="KAF2101079.1"/>
    <property type="molecule type" value="Genomic_DNA"/>
</dbReference>
<evidence type="ECO:0000256" key="1">
    <source>
        <dbReference type="SAM" id="MobiDB-lite"/>
    </source>
</evidence>
<dbReference type="AlphaFoldDB" id="A0A9P4MCW9"/>
<organism evidence="2 3">
    <name type="scientific">Rhizodiscina lignyota</name>
    <dbReference type="NCBI Taxonomy" id="1504668"/>
    <lineage>
        <taxon>Eukaryota</taxon>
        <taxon>Fungi</taxon>
        <taxon>Dikarya</taxon>
        <taxon>Ascomycota</taxon>
        <taxon>Pezizomycotina</taxon>
        <taxon>Dothideomycetes</taxon>
        <taxon>Pleosporomycetidae</taxon>
        <taxon>Aulographales</taxon>
        <taxon>Rhizodiscinaceae</taxon>
        <taxon>Rhizodiscina</taxon>
    </lineage>
</organism>
<feature type="compositionally biased region" description="Low complexity" evidence="1">
    <location>
        <begin position="14"/>
        <end position="45"/>
    </location>
</feature>